<gene>
    <name evidence="5" type="ORF">HG535_0B05130</name>
</gene>
<evidence type="ECO:0000256" key="1">
    <source>
        <dbReference type="ARBA" id="ARBA00022618"/>
    </source>
</evidence>
<dbReference type="InterPro" id="IPR011993">
    <property type="entry name" value="PH-like_dom_sf"/>
</dbReference>
<dbReference type="GeneID" id="59235132"/>
<feature type="region of interest" description="Disordered" evidence="3">
    <location>
        <begin position="492"/>
        <end position="516"/>
    </location>
</feature>
<dbReference type="InterPro" id="IPR001849">
    <property type="entry name" value="PH_domain"/>
</dbReference>
<feature type="region of interest" description="Disordered" evidence="3">
    <location>
        <begin position="1"/>
        <end position="20"/>
    </location>
</feature>
<dbReference type="PANTHER" id="PTHR36100">
    <property type="entry name" value="BUD SITE SELECTION PROTEIN 4"/>
    <property type="match status" value="1"/>
</dbReference>
<evidence type="ECO:0000313" key="5">
    <source>
        <dbReference type="EMBL" id="QLG71471.1"/>
    </source>
</evidence>
<keyword evidence="6" id="KW-1185">Reference proteome</keyword>
<feature type="region of interest" description="Disordered" evidence="3">
    <location>
        <begin position="174"/>
        <end position="203"/>
    </location>
</feature>
<dbReference type="PROSITE" id="PS50003">
    <property type="entry name" value="PH_DOMAIN"/>
    <property type="match status" value="1"/>
</dbReference>
<proteinExistence type="predicted"/>
<evidence type="ECO:0000313" key="6">
    <source>
        <dbReference type="Proteomes" id="UP000509704"/>
    </source>
</evidence>
<organism evidence="5 6">
    <name type="scientific">Zygotorulaspora mrakii</name>
    <name type="common">Zygosaccharomyces mrakii</name>
    <dbReference type="NCBI Taxonomy" id="42260"/>
    <lineage>
        <taxon>Eukaryota</taxon>
        <taxon>Fungi</taxon>
        <taxon>Dikarya</taxon>
        <taxon>Ascomycota</taxon>
        <taxon>Saccharomycotina</taxon>
        <taxon>Saccharomycetes</taxon>
        <taxon>Saccharomycetales</taxon>
        <taxon>Saccharomycetaceae</taxon>
        <taxon>Zygotorulaspora</taxon>
    </lineage>
</organism>
<dbReference type="CDD" id="cd13278">
    <property type="entry name" value="PH_Bud4"/>
    <property type="match status" value="1"/>
</dbReference>
<feature type="region of interest" description="Disordered" evidence="3">
    <location>
        <begin position="136"/>
        <end position="155"/>
    </location>
</feature>
<feature type="region of interest" description="Disordered" evidence="3">
    <location>
        <begin position="536"/>
        <end position="578"/>
    </location>
</feature>
<name>A0A7H9AYT0_ZYGMR</name>
<evidence type="ECO:0000256" key="3">
    <source>
        <dbReference type="SAM" id="MobiDB-lite"/>
    </source>
</evidence>
<feature type="compositionally biased region" description="Basic and acidic residues" evidence="3">
    <location>
        <begin position="813"/>
        <end position="824"/>
    </location>
</feature>
<feature type="region of interest" description="Disordered" evidence="3">
    <location>
        <begin position="794"/>
        <end position="826"/>
    </location>
</feature>
<dbReference type="InterPro" id="IPR052007">
    <property type="entry name" value="Bud4"/>
</dbReference>
<keyword evidence="1" id="KW-0132">Cell division</keyword>
<dbReference type="OrthoDB" id="2123378at2759"/>
<keyword evidence="2" id="KW-0131">Cell cycle</keyword>
<reference evidence="5 6" key="1">
    <citation type="submission" date="2020-07" db="EMBL/GenBank/DDBJ databases">
        <title>The yeast mating-type switching endonuclease HO is a domesticated member of an unorthodox homing genetic element family.</title>
        <authorList>
            <person name="Coughlan A.Y."/>
            <person name="Lombardi L."/>
            <person name="Braun-Galleani S."/>
            <person name="Martos A.R."/>
            <person name="Galeote V."/>
            <person name="Bigey F."/>
            <person name="Dequin S."/>
            <person name="Byrne K.P."/>
            <person name="Wolfe K.H."/>
        </authorList>
    </citation>
    <scope>NUCLEOTIDE SEQUENCE [LARGE SCALE GENOMIC DNA]</scope>
    <source>
        <strain evidence="5 6">NRRL Y-6702</strain>
    </source>
</reference>
<dbReference type="GO" id="GO:0007120">
    <property type="term" value="P:axial cellular bud site selection"/>
    <property type="evidence" value="ECO:0007669"/>
    <property type="project" value="TreeGrafter"/>
</dbReference>
<dbReference type="RefSeq" id="XP_037143199.1">
    <property type="nucleotide sequence ID" value="XM_037287304.1"/>
</dbReference>
<dbReference type="GO" id="GO:0000142">
    <property type="term" value="C:cellular bud neck contractile ring"/>
    <property type="evidence" value="ECO:0007669"/>
    <property type="project" value="TreeGrafter"/>
</dbReference>
<dbReference type="Pfam" id="PF00169">
    <property type="entry name" value="PH"/>
    <property type="match status" value="1"/>
</dbReference>
<dbReference type="EMBL" id="CP058605">
    <property type="protein sequence ID" value="QLG71471.1"/>
    <property type="molecule type" value="Genomic_DNA"/>
</dbReference>
<accession>A0A7H9AYT0</accession>
<feature type="domain" description="PH" evidence="4">
    <location>
        <begin position="1286"/>
        <end position="1394"/>
    </location>
</feature>
<evidence type="ECO:0000256" key="2">
    <source>
        <dbReference type="ARBA" id="ARBA00023306"/>
    </source>
</evidence>
<dbReference type="SUPFAM" id="SSF50729">
    <property type="entry name" value="PH domain-like"/>
    <property type="match status" value="1"/>
</dbReference>
<feature type="compositionally biased region" description="Basic and acidic residues" evidence="3">
    <location>
        <begin position="545"/>
        <end position="565"/>
    </location>
</feature>
<dbReference type="GO" id="GO:0097271">
    <property type="term" value="P:protein localization to bud neck"/>
    <property type="evidence" value="ECO:0007669"/>
    <property type="project" value="TreeGrafter"/>
</dbReference>
<feature type="compositionally biased region" description="Polar residues" evidence="3">
    <location>
        <begin position="144"/>
        <end position="155"/>
    </location>
</feature>
<protein>
    <recommendedName>
        <fullName evidence="4">PH domain-containing protein</fullName>
    </recommendedName>
</protein>
<dbReference type="GO" id="GO:0005525">
    <property type="term" value="F:GTP binding"/>
    <property type="evidence" value="ECO:0007669"/>
    <property type="project" value="TreeGrafter"/>
</dbReference>
<evidence type="ECO:0000259" key="4">
    <source>
        <dbReference type="PROSITE" id="PS50003"/>
    </source>
</evidence>
<dbReference type="KEGG" id="zmk:HG535_0B05130"/>
<dbReference type="PANTHER" id="PTHR36100:SF1">
    <property type="entry name" value="BUD SITE SELECTION PROTEIN 4"/>
    <property type="match status" value="1"/>
</dbReference>
<dbReference type="SMART" id="SM00233">
    <property type="entry name" value="PH"/>
    <property type="match status" value="1"/>
</dbReference>
<feature type="compositionally biased region" description="Basic and acidic residues" evidence="3">
    <location>
        <begin position="183"/>
        <end position="203"/>
    </location>
</feature>
<dbReference type="Gene3D" id="2.30.29.30">
    <property type="entry name" value="Pleckstrin-homology domain (PH domain)/Phosphotyrosine-binding domain (PTB)"/>
    <property type="match status" value="1"/>
</dbReference>
<sequence length="1415" mass="160683">MTGELLGESEKAGEAGEAGEAINTLLTEIDNEMSVITEDEERRSGWRIPLHEIGDETMEMIISHNTQSNTPLQAKSSVITGDIQLNDEAQGDKPLPTKKSVVFSEGVSLHEWPAEKSDVKHNVAYESDENSEYCKSSCHEEPKQSNNTQWKQSKFSLNSTNSAEYKENQLLMYDTESEDEQEGDKKDTVLTKEELQEHTITERDQKLSHILDSKVNIHKLKQLTDELNLRSNTAEDEESKSFKFILPPTEPLVASSTVDSQETSMIQFEGSERIGNQYYSDDNESDSFSTNSVDGYVNEINHSPSKIPLTNTMDINNFQLDGTENEAQTRISSGSSWGDSVTNLATIRHDRYDLLEYSSDIPKELQFKSNERKGSFNTSPIAANRNISQVFSIATTADGYKSAKEVPSDLASIASDTKSNSDYKSAFRSVEDLGISMNLPREEETLQDIHSRVENTIETCDFESTDEQNPDLYESRDVPQIPLLPLDFPSNFEHSKNSITENDCNETEDDHMTHDEGERAELEFTDLHDLSDTVNENEQFSSEASLRKESKNVTDMQKEEEKNDNEIESPTSDVDCPNIDAKAGETQVDQKDTRDQILLGTANRDDSKRCDMRFSESESKPILPPVQRVASIFIDDPFGDEGDTSGESLDLTKSVKPSNYLSIWHMQEEDIKYSSPAMSSNSQFSQYSVTTGTSAESSSHTPSTTPIESKYNKNTFKFKPRVISRSRFYSPDSKLEIPDYENDYVIANFETALDPLRRNTIISKRIQENIRNRRILHPRSASINEKLTYFPEAVATPEEEPAKKTDTSITQESFHEENSFDRTTQDLSEQNLALSSTSDQLDLLPCTVDSELGKGFVSFLETFDCDNKSTFSWQTHKEGSLNIWEDDHDLQWEIGDGRRKNASLEGINKLLADDNLQIDNSSFVENPMTPKKNSAILKSPVKEVSVGRGLSVKGYEADVAENGESDRESVKFTSFLASPNHRSSPQSGMKDTHVDSPFKILKAKKLEEHYCDLEEPPMEKEQASTPPTNADISAQFPLEKPQTVPLQTDNTASIKSETLAFPDKGTLYVKLKTVVNLPLHGLVHHNAKFSVEFDNGENVVRTPWAAASNEKSIGVEKEFEIVLDSKVENLNTVVITLKCRYEKPQAELTEVVEKVPIPKKFMFGKNKYEYKKRYVQKQVKHDEWDYLFAQDGSFGRCEIRLDEAFLNAIRFQEKFFSFNLTNEWSRKPDFNNLKKPIYELPRREPSTAATLNMEMCYLERSAPLEKFPKTLQIAHNIVKKFQTQQAITKEGFMLQEGGDVHSRIQRRYFKLQGNNMVGYHEITREPKVDINLLKVVNVFEPGNIPREGERNLTDLVLFGGSIRLTFENGEEIYFNSDTERDTESWYQVLRDVVDLNQCHQPWVKQLHEFTLLNSL</sequence>
<dbReference type="Proteomes" id="UP000509704">
    <property type="component" value="Chromosome 2"/>
</dbReference>